<keyword evidence="3" id="KW-1185">Reference proteome</keyword>
<gene>
    <name evidence="2" type="ORF">GCM10010981_09690</name>
</gene>
<dbReference type="InterPro" id="IPR001543">
    <property type="entry name" value="FliN-like_C"/>
</dbReference>
<dbReference type="Proteomes" id="UP000620046">
    <property type="component" value="Unassembled WGS sequence"/>
</dbReference>
<dbReference type="Pfam" id="PF01052">
    <property type="entry name" value="FliMN_C"/>
    <property type="match status" value="1"/>
</dbReference>
<evidence type="ECO:0000313" key="2">
    <source>
        <dbReference type="EMBL" id="GGA23440.1"/>
    </source>
</evidence>
<dbReference type="SUPFAM" id="SSF101801">
    <property type="entry name" value="Surface presentation of antigens (SPOA)"/>
    <property type="match status" value="1"/>
</dbReference>
<dbReference type="Gene3D" id="2.30.330.10">
    <property type="entry name" value="SpoA-like"/>
    <property type="match status" value="1"/>
</dbReference>
<organism evidence="2 3">
    <name type="scientific">Dyella nitratireducens</name>
    <dbReference type="NCBI Taxonomy" id="1849580"/>
    <lineage>
        <taxon>Bacteria</taxon>
        <taxon>Pseudomonadati</taxon>
        <taxon>Pseudomonadota</taxon>
        <taxon>Gammaproteobacteria</taxon>
        <taxon>Lysobacterales</taxon>
        <taxon>Rhodanobacteraceae</taxon>
        <taxon>Dyella</taxon>
    </lineage>
</organism>
<evidence type="ECO:0000313" key="3">
    <source>
        <dbReference type="Proteomes" id="UP000620046"/>
    </source>
</evidence>
<protein>
    <recommendedName>
        <fullName evidence="1">Flagellar motor switch protein FliN-like C-terminal domain-containing protein</fullName>
    </recommendedName>
</protein>
<proteinExistence type="predicted"/>
<dbReference type="EMBL" id="BMJA01000001">
    <property type="protein sequence ID" value="GGA23440.1"/>
    <property type="molecule type" value="Genomic_DNA"/>
</dbReference>
<sequence>MTHSTWLPGLALTRYVVDAMNRFAGAERIVLVENFAEEASRFAFHLEQPLDGYCMVCIYSCSYGDLQVGLDMGAMFPEYSSDVVMRVAKSDKAIGSWIDWLISPWIERLEQHLGVNLSLQDGQLNAPFPRNALAFLVTREDGNSGHLAVTGTVLGHIRWNDIALLEPRQARYPDWLRVMVVALYESRALPLQELRKLGRGAVLHAPWSGARLHVGPLSKGFRYHIKWKNEEAFMEDSKPASDRSAFATVEHHHDGEPVPLDDVAFIVDVVLDRRMLTLAELQALHEGGVFAVERPISGKDVTLCCHGHMFARGEIVSVDGQLAILISECGGPPV</sequence>
<feature type="domain" description="Flagellar motor switch protein FliN-like C-terminal" evidence="1">
    <location>
        <begin position="260"/>
        <end position="328"/>
    </location>
</feature>
<comment type="caution">
    <text evidence="2">The sequence shown here is derived from an EMBL/GenBank/DDBJ whole genome shotgun (WGS) entry which is preliminary data.</text>
</comment>
<reference evidence="3" key="1">
    <citation type="journal article" date="2019" name="Int. J. Syst. Evol. Microbiol.">
        <title>The Global Catalogue of Microorganisms (GCM) 10K type strain sequencing project: providing services to taxonomists for standard genome sequencing and annotation.</title>
        <authorList>
            <consortium name="The Broad Institute Genomics Platform"/>
            <consortium name="The Broad Institute Genome Sequencing Center for Infectious Disease"/>
            <person name="Wu L."/>
            <person name="Ma J."/>
        </authorList>
    </citation>
    <scope>NUCLEOTIDE SEQUENCE [LARGE SCALE GENOMIC DNA]</scope>
    <source>
        <strain evidence="3">CGMCC 1.15439</strain>
    </source>
</reference>
<dbReference type="InterPro" id="IPR036429">
    <property type="entry name" value="SpoA-like_sf"/>
</dbReference>
<accession>A0ABQ1FMZ9</accession>
<evidence type="ECO:0000259" key="1">
    <source>
        <dbReference type="Pfam" id="PF01052"/>
    </source>
</evidence>
<name>A0ABQ1FMZ9_9GAMM</name>